<dbReference type="KEGG" id="pdio:PDMSB3_0079.3"/>
<dbReference type="AlphaFoldDB" id="A0A5Q4ZEQ6"/>
<protein>
    <submittedName>
        <fullName evidence="1">Uncharacterized protein</fullName>
    </submittedName>
</protein>
<geneLocation type="plasmid" evidence="1 2">
    <name>pII</name>
</geneLocation>
<proteinExistence type="predicted"/>
<name>A0A5Q4ZEQ6_9BURK</name>
<keyword evidence="1" id="KW-0614">Plasmid</keyword>
<keyword evidence="2" id="KW-1185">Reference proteome</keyword>
<gene>
    <name evidence="1" type="ORF">PDMSB3_0079</name>
</gene>
<dbReference type="EMBL" id="LR699556">
    <property type="protein sequence ID" value="VVD31203.1"/>
    <property type="molecule type" value="Genomic_DNA"/>
</dbReference>
<organism evidence="1 2">
    <name type="scientific">Paraburkholderia dioscoreae</name>
    <dbReference type="NCBI Taxonomy" id="2604047"/>
    <lineage>
        <taxon>Bacteria</taxon>
        <taxon>Pseudomonadati</taxon>
        <taxon>Pseudomonadota</taxon>
        <taxon>Betaproteobacteria</taxon>
        <taxon>Burkholderiales</taxon>
        <taxon>Burkholderiaceae</taxon>
        <taxon>Paraburkholderia</taxon>
    </lineage>
</organism>
<evidence type="ECO:0000313" key="2">
    <source>
        <dbReference type="Proteomes" id="UP000325811"/>
    </source>
</evidence>
<dbReference type="Proteomes" id="UP000325811">
    <property type="component" value="Plasmid pII"/>
</dbReference>
<accession>A0A5Q4ZEQ6</accession>
<reference evidence="1 2" key="1">
    <citation type="submission" date="2019-08" db="EMBL/GenBank/DDBJ databases">
        <authorList>
            <person name="Herpell B J."/>
        </authorList>
    </citation>
    <scope>NUCLEOTIDE SEQUENCE [LARGE SCALE GENOMIC DNA]</scope>
    <source>
        <strain evidence="2">Msb3</strain>
        <plasmid evidence="1 2">pII</plasmid>
    </source>
</reference>
<evidence type="ECO:0000313" key="1">
    <source>
        <dbReference type="EMBL" id="VVD31203.1"/>
    </source>
</evidence>
<sequence>MNETDYRVFHTGSPTADGPAIGIIDPRERKHDQRDRCPVEQLPCFKLLEYRRFPFSQCDGLPTRPSCAARSGRLRVCLSR</sequence>